<organism evidence="2 3">
    <name type="scientific">Kitasatospora gansuensis</name>
    <dbReference type="NCBI Taxonomy" id="258050"/>
    <lineage>
        <taxon>Bacteria</taxon>
        <taxon>Bacillati</taxon>
        <taxon>Actinomycetota</taxon>
        <taxon>Actinomycetes</taxon>
        <taxon>Kitasatosporales</taxon>
        <taxon>Streptomycetaceae</taxon>
        <taxon>Kitasatospora</taxon>
    </lineage>
</organism>
<reference evidence="2 3" key="1">
    <citation type="submission" date="2020-08" db="EMBL/GenBank/DDBJ databases">
        <title>Sequencing the genomes of 1000 actinobacteria strains.</title>
        <authorList>
            <person name="Klenk H.-P."/>
        </authorList>
    </citation>
    <scope>NUCLEOTIDE SEQUENCE [LARGE SCALE GENOMIC DNA]</scope>
    <source>
        <strain evidence="2 3">DSM 44786</strain>
    </source>
</reference>
<gene>
    <name evidence="2" type="ORF">F4556_006404</name>
</gene>
<comment type="caution">
    <text evidence="2">The sequence shown here is derived from an EMBL/GenBank/DDBJ whole genome shotgun (WGS) entry which is preliminary data.</text>
</comment>
<dbReference type="AlphaFoldDB" id="A0A7W7SI16"/>
<dbReference type="EMBL" id="JACHJR010000001">
    <property type="protein sequence ID" value="MBB4950869.1"/>
    <property type="molecule type" value="Genomic_DNA"/>
</dbReference>
<feature type="transmembrane region" description="Helical" evidence="1">
    <location>
        <begin position="102"/>
        <end position="123"/>
    </location>
</feature>
<name>A0A7W7SI16_9ACTN</name>
<sequence length="156" mass="16739">MGGHAMKIQPGPFLDIALAVLVIELIVAIPVELLSLLLPELDPLAALGTIAGFALVPVEDRIRRWRRSIPATILLSGLLVLLEEQGERAGELLWPDFALAARLGGLIVFLILLPVAAGTLTFLTETAKQVRARQAALYLLLTPLLVALFVLSTPPL</sequence>
<evidence type="ECO:0000313" key="3">
    <source>
        <dbReference type="Proteomes" id="UP000573327"/>
    </source>
</evidence>
<keyword evidence="1" id="KW-0812">Transmembrane</keyword>
<accession>A0A7W7SI16</accession>
<dbReference type="RefSeq" id="WP_184922457.1">
    <property type="nucleotide sequence ID" value="NZ_JACHJR010000001.1"/>
</dbReference>
<evidence type="ECO:0000256" key="1">
    <source>
        <dbReference type="SAM" id="Phobius"/>
    </source>
</evidence>
<proteinExistence type="predicted"/>
<protein>
    <submittedName>
        <fullName evidence="2">Uncharacterized protein</fullName>
    </submittedName>
</protein>
<feature type="transmembrane region" description="Helical" evidence="1">
    <location>
        <begin position="135"/>
        <end position="153"/>
    </location>
</feature>
<keyword evidence="1" id="KW-0472">Membrane</keyword>
<evidence type="ECO:0000313" key="2">
    <source>
        <dbReference type="EMBL" id="MBB4950869.1"/>
    </source>
</evidence>
<keyword evidence="1" id="KW-1133">Transmembrane helix</keyword>
<dbReference type="Proteomes" id="UP000573327">
    <property type="component" value="Unassembled WGS sequence"/>
</dbReference>
<feature type="transmembrane region" description="Helical" evidence="1">
    <location>
        <begin position="12"/>
        <end position="29"/>
    </location>
</feature>
<keyword evidence="3" id="KW-1185">Reference proteome</keyword>